<dbReference type="InterPro" id="IPR035068">
    <property type="entry name" value="TldD/PmbA_N"/>
</dbReference>
<dbReference type="Pfam" id="PF01523">
    <property type="entry name" value="PmbA_TldD_1st"/>
    <property type="match status" value="1"/>
</dbReference>
<sequence>MLERIDAARILRRALAGGGEFAEIYFEDGAFTMVACEDGKIERLLAASDRGVGIRVIADLCTAYAYSNVLTEAALLELADTVSKGVRGRAFAAAIALGAPRIGAGYPILTRPGSVPLEEKVALVNRAERAARGFDPRVRQVGVSYRDAEVRVQVANSLGDFTDETRTATVFTVQAVARDGEVLQTGYEPLGGFSGLELFQQASPEELGLRAAGRAVMMLGARKSPAGVLPVVLSSEAGGTMVHEAIGHGLEADLVQAKTSVYAGRIGEQVASPLITVIDDATIPNARGSYSFDDEGTPAQRTVLVENGVLKGYISDRLSAMKGGWHSTGNGRRETYRTRPIARMSNTLIAPGESTPEEILKSVPSGLFVRKMGGGQVNTVTGDFVFEVSEGYLIENGTVGEPVRGATLTGNGPEVLKAISMVGNDLGFGIGTCGKDGQGVPVADAQPTLLIPGITVGGAA</sequence>
<reference evidence="8" key="1">
    <citation type="submission" date="2020-12" db="EMBL/GenBank/DDBJ databases">
        <title>Geomonas sp. Red875, isolated from river sediment.</title>
        <authorList>
            <person name="Xu Z."/>
            <person name="Zhang Z."/>
            <person name="Masuda Y."/>
            <person name="Itoh H."/>
            <person name="Senoo K."/>
        </authorList>
    </citation>
    <scope>NUCLEOTIDE SEQUENCE</scope>
    <source>
        <strain evidence="8">Red875</strain>
    </source>
</reference>
<evidence type="ECO:0000256" key="3">
    <source>
        <dbReference type="ARBA" id="ARBA00022801"/>
    </source>
</evidence>
<comment type="similarity">
    <text evidence="1">Belongs to the peptidase U62 family.</text>
</comment>
<dbReference type="Gene3D" id="3.30.2290.10">
    <property type="entry name" value="PmbA/TldD superfamily"/>
    <property type="match status" value="1"/>
</dbReference>
<dbReference type="InterPro" id="IPR025502">
    <property type="entry name" value="TldD"/>
</dbReference>
<evidence type="ECO:0000313" key="9">
    <source>
        <dbReference type="Proteomes" id="UP000636888"/>
    </source>
</evidence>
<proteinExistence type="inferred from homology"/>
<dbReference type="AlphaFoldDB" id="A0A8J7IMZ7"/>
<dbReference type="GO" id="GO:0006508">
    <property type="term" value="P:proteolysis"/>
    <property type="evidence" value="ECO:0007669"/>
    <property type="project" value="UniProtKB-KW"/>
</dbReference>
<keyword evidence="3" id="KW-0378">Hydrolase</keyword>
<dbReference type="InterPro" id="IPR045569">
    <property type="entry name" value="Metalloprtase-TldD/E_C"/>
</dbReference>
<evidence type="ECO:0000256" key="1">
    <source>
        <dbReference type="ARBA" id="ARBA00005836"/>
    </source>
</evidence>
<gene>
    <name evidence="8" type="ORF">JFN93_01015</name>
</gene>
<keyword evidence="4" id="KW-0482">Metalloprotease</keyword>
<dbReference type="InterPro" id="IPR002510">
    <property type="entry name" value="Metalloprtase-TldD/E_N"/>
</dbReference>
<dbReference type="PANTHER" id="PTHR30624">
    <property type="entry name" value="UNCHARACTERIZED PROTEIN TLDD AND PMBA"/>
    <property type="match status" value="1"/>
</dbReference>
<keyword evidence="9" id="KW-1185">Reference proteome</keyword>
<dbReference type="Pfam" id="PF19290">
    <property type="entry name" value="PmbA_TldD_2nd"/>
    <property type="match status" value="1"/>
</dbReference>
<feature type="domain" description="Metalloprotease TldD/E N-terminal" evidence="5">
    <location>
        <begin position="22"/>
        <end position="82"/>
    </location>
</feature>
<feature type="domain" description="Metalloprotease TldD/E C-terminal" evidence="6">
    <location>
        <begin position="227"/>
        <end position="458"/>
    </location>
</feature>
<dbReference type="GO" id="GO:0005829">
    <property type="term" value="C:cytosol"/>
    <property type="evidence" value="ECO:0007669"/>
    <property type="project" value="TreeGrafter"/>
</dbReference>
<dbReference type="RefSeq" id="WP_199382114.1">
    <property type="nucleotide sequence ID" value="NZ_JAEMHM010000001.1"/>
</dbReference>
<dbReference type="EMBL" id="JAEMHM010000001">
    <property type="protein sequence ID" value="MBJ6723274.1"/>
    <property type="molecule type" value="Genomic_DNA"/>
</dbReference>
<dbReference type="Pfam" id="PF19289">
    <property type="entry name" value="PmbA_TldD_3rd"/>
    <property type="match status" value="1"/>
</dbReference>
<dbReference type="PANTHER" id="PTHR30624:SF4">
    <property type="entry name" value="METALLOPROTEASE TLDD"/>
    <property type="match status" value="1"/>
</dbReference>
<dbReference type="Proteomes" id="UP000636888">
    <property type="component" value="Unassembled WGS sequence"/>
</dbReference>
<evidence type="ECO:0000313" key="8">
    <source>
        <dbReference type="EMBL" id="MBJ6723274.1"/>
    </source>
</evidence>
<dbReference type="InterPro" id="IPR051463">
    <property type="entry name" value="Peptidase_U62_metallo"/>
</dbReference>
<comment type="caution">
    <text evidence="8">The sequence shown here is derived from an EMBL/GenBank/DDBJ whole genome shotgun (WGS) entry which is preliminary data.</text>
</comment>
<organism evidence="8 9">
    <name type="scientific">Geomesophilobacter sediminis</name>
    <dbReference type="NCBI Taxonomy" id="2798584"/>
    <lineage>
        <taxon>Bacteria</taxon>
        <taxon>Pseudomonadati</taxon>
        <taxon>Thermodesulfobacteriota</taxon>
        <taxon>Desulfuromonadia</taxon>
        <taxon>Geobacterales</taxon>
        <taxon>Geobacteraceae</taxon>
        <taxon>Geomesophilobacter</taxon>
    </lineage>
</organism>
<evidence type="ECO:0000259" key="5">
    <source>
        <dbReference type="Pfam" id="PF01523"/>
    </source>
</evidence>
<keyword evidence="2" id="KW-0645">Protease</keyword>
<evidence type="ECO:0000259" key="6">
    <source>
        <dbReference type="Pfam" id="PF19289"/>
    </source>
</evidence>
<accession>A0A8J7IMZ7</accession>
<evidence type="ECO:0000256" key="2">
    <source>
        <dbReference type="ARBA" id="ARBA00022670"/>
    </source>
</evidence>
<dbReference type="PIRSF" id="PIRSF004919">
    <property type="entry name" value="TldD"/>
    <property type="match status" value="1"/>
</dbReference>
<dbReference type="InterPro" id="IPR036059">
    <property type="entry name" value="TldD/PmbA_sf"/>
</dbReference>
<dbReference type="InterPro" id="IPR045570">
    <property type="entry name" value="Metalloprtase-TldD/E_cen_dom"/>
</dbReference>
<protein>
    <submittedName>
        <fullName evidence="8">TldD/PmbA family protein</fullName>
    </submittedName>
</protein>
<evidence type="ECO:0000256" key="4">
    <source>
        <dbReference type="ARBA" id="ARBA00023049"/>
    </source>
</evidence>
<name>A0A8J7IMZ7_9BACT</name>
<dbReference type="SUPFAM" id="SSF111283">
    <property type="entry name" value="Putative modulator of DNA gyrase, PmbA/TldD"/>
    <property type="match status" value="1"/>
</dbReference>
<dbReference type="GO" id="GO:0008237">
    <property type="term" value="F:metallopeptidase activity"/>
    <property type="evidence" value="ECO:0007669"/>
    <property type="project" value="UniProtKB-KW"/>
</dbReference>
<evidence type="ECO:0000259" key="7">
    <source>
        <dbReference type="Pfam" id="PF19290"/>
    </source>
</evidence>
<feature type="domain" description="Metalloprotease TldD/E central" evidence="7">
    <location>
        <begin position="112"/>
        <end position="219"/>
    </location>
</feature>